<protein>
    <submittedName>
        <fullName evidence="1">Uncharacterized protein</fullName>
    </submittedName>
</protein>
<organism evidence="1 2">
    <name type="scientific">Dichomitus squalens</name>
    <dbReference type="NCBI Taxonomy" id="114155"/>
    <lineage>
        <taxon>Eukaryota</taxon>
        <taxon>Fungi</taxon>
        <taxon>Dikarya</taxon>
        <taxon>Basidiomycota</taxon>
        <taxon>Agaricomycotina</taxon>
        <taxon>Agaricomycetes</taxon>
        <taxon>Polyporales</taxon>
        <taxon>Polyporaceae</taxon>
        <taxon>Dichomitus</taxon>
    </lineage>
</organism>
<keyword evidence="2" id="KW-1185">Reference proteome</keyword>
<dbReference type="Proteomes" id="UP000292082">
    <property type="component" value="Unassembled WGS sequence"/>
</dbReference>
<reference evidence="1 2" key="1">
    <citation type="submission" date="2019-01" db="EMBL/GenBank/DDBJ databases">
        <title>Draft genome sequences of three monokaryotic isolates of the white-rot basidiomycete fungus Dichomitus squalens.</title>
        <authorList>
            <consortium name="DOE Joint Genome Institute"/>
            <person name="Lopez S.C."/>
            <person name="Andreopoulos B."/>
            <person name="Pangilinan J."/>
            <person name="Lipzen A."/>
            <person name="Riley R."/>
            <person name="Ahrendt S."/>
            <person name="Ng V."/>
            <person name="Barry K."/>
            <person name="Daum C."/>
            <person name="Grigoriev I.V."/>
            <person name="Hilden K.S."/>
            <person name="Makela M.R."/>
            <person name="de Vries R.P."/>
        </authorList>
    </citation>
    <scope>NUCLEOTIDE SEQUENCE [LARGE SCALE GENOMIC DNA]</scope>
    <source>
        <strain evidence="1 2">CBS 464.89</strain>
    </source>
</reference>
<dbReference type="AlphaFoldDB" id="A0A4Q9Q9G1"/>
<gene>
    <name evidence="1" type="ORF">BD310DRAFT_839153</name>
</gene>
<proteinExistence type="predicted"/>
<accession>A0A4Q9Q9G1</accession>
<evidence type="ECO:0000313" key="2">
    <source>
        <dbReference type="Proteomes" id="UP000292082"/>
    </source>
</evidence>
<evidence type="ECO:0000313" key="1">
    <source>
        <dbReference type="EMBL" id="TBU64247.1"/>
    </source>
</evidence>
<sequence length="127" mass="14224">MSVELGSFSAYWRGHLLTTLRCRRCPAALIAAPVLLGNFAPKIHHLHWLIHNHYAIRIEVSVARRWSAHLGGSRRSRRVPLGLVLTPVVKNCSGRGSGSTPFRYSRLLGTDDSDCAEWTRRIARLGL</sequence>
<name>A0A4Q9Q9G1_9APHY</name>
<dbReference type="EMBL" id="ML145086">
    <property type="protein sequence ID" value="TBU64247.1"/>
    <property type="molecule type" value="Genomic_DNA"/>
</dbReference>